<dbReference type="GO" id="GO:0005886">
    <property type="term" value="C:plasma membrane"/>
    <property type="evidence" value="ECO:0007669"/>
    <property type="project" value="UniProtKB-SubCell"/>
</dbReference>
<dbReference type="STRING" id="1760988.SAMN02949497_4477"/>
<evidence type="ECO:0000256" key="8">
    <source>
        <dbReference type="ARBA" id="ARBA00022692"/>
    </source>
</evidence>
<feature type="transmembrane region" description="Helical" evidence="13">
    <location>
        <begin position="305"/>
        <end position="326"/>
    </location>
</feature>
<evidence type="ECO:0000256" key="2">
    <source>
        <dbReference type="ARBA" id="ARBA00007379"/>
    </source>
</evidence>
<comment type="subunit">
    <text evidence="3">Forms a membrane-associated complex with FtsE.</text>
</comment>
<evidence type="ECO:0000256" key="1">
    <source>
        <dbReference type="ARBA" id="ARBA00004429"/>
    </source>
</evidence>
<evidence type="ECO:0000256" key="4">
    <source>
        <dbReference type="ARBA" id="ARBA00021907"/>
    </source>
</evidence>
<dbReference type="Gene3D" id="3.30.70.3040">
    <property type="match status" value="1"/>
</dbReference>
<dbReference type="NCBIfam" id="TIGR00439">
    <property type="entry name" value="FtsX_Gneg"/>
    <property type="match status" value="1"/>
</dbReference>
<dbReference type="PANTHER" id="PTHR47755:SF1">
    <property type="entry name" value="CELL DIVISION PROTEIN FTSX"/>
    <property type="match status" value="1"/>
</dbReference>
<protein>
    <recommendedName>
        <fullName evidence="4 12">Cell division protein FtsX</fullName>
    </recommendedName>
</protein>
<evidence type="ECO:0000256" key="13">
    <source>
        <dbReference type="SAM" id="Phobius"/>
    </source>
</evidence>
<comment type="subcellular location">
    <subcellularLocation>
        <location evidence="1">Cell inner membrane</location>
        <topology evidence="1">Multi-pass membrane protein</topology>
    </subcellularLocation>
</comment>
<comment type="similarity">
    <text evidence="2 12">Belongs to the ABC-4 integral membrane protein family. FtsX subfamily.</text>
</comment>
<dbReference type="GO" id="GO:0051301">
    <property type="term" value="P:cell division"/>
    <property type="evidence" value="ECO:0007669"/>
    <property type="project" value="UniProtKB-KW"/>
</dbReference>
<evidence type="ECO:0000256" key="3">
    <source>
        <dbReference type="ARBA" id="ARBA00011160"/>
    </source>
</evidence>
<dbReference type="RefSeq" id="WP_085215884.1">
    <property type="nucleotide sequence ID" value="NZ_FXAM01000001.1"/>
</dbReference>
<evidence type="ECO:0000256" key="10">
    <source>
        <dbReference type="ARBA" id="ARBA00023136"/>
    </source>
</evidence>
<keyword evidence="17" id="KW-1185">Reference proteome</keyword>
<dbReference type="InterPro" id="IPR040690">
    <property type="entry name" value="FtsX_ECD"/>
</dbReference>
<evidence type="ECO:0000259" key="14">
    <source>
        <dbReference type="Pfam" id="PF02687"/>
    </source>
</evidence>
<dbReference type="Pfam" id="PF18075">
    <property type="entry name" value="FtsX_ECD"/>
    <property type="match status" value="1"/>
</dbReference>
<keyword evidence="11 12" id="KW-0131">Cell cycle</keyword>
<dbReference type="OrthoDB" id="9813411at2"/>
<evidence type="ECO:0000256" key="9">
    <source>
        <dbReference type="ARBA" id="ARBA00022989"/>
    </source>
</evidence>
<evidence type="ECO:0000259" key="15">
    <source>
        <dbReference type="Pfam" id="PF18075"/>
    </source>
</evidence>
<dbReference type="InterPro" id="IPR004513">
    <property type="entry name" value="FtsX"/>
</dbReference>
<dbReference type="PANTHER" id="PTHR47755">
    <property type="entry name" value="CELL DIVISION PROTEIN FTSX"/>
    <property type="match status" value="1"/>
</dbReference>
<name>A0A1Y6D384_9GAMM</name>
<organism evidence="16 17">
    <name type="scientific">Methylomagnum ishizawai</name>
    <dbReference type="NCBI Taxonomy" id="1760988"/>
    <lineage>
        <taxon>Bacteria</taxon>
        <taxon>Pseudomonadati</taxon>
        <taxon>Pseudomonadota</taxon>
        <taxon>Gammaproteobacteria</taxon>
        <taxon>Methylococcales</taxon>
        <taxon>Methylococcaceae</taxon>
        <taxon>Methylomagnum</taxon>
    </lineage>
</organism>
<evidence type="ECO:0000313" key="16">
    <source>
        <dbReference type="EMBL" id="SMF97061.1"/>
    </source>
</evidence>
<dbReference type="AlphaFoldDB" id="A0A1Y6D384"/>
<feature type="domain" description="ABC3 transporter permease C-terminal" evidence="14">
    <location>
        <begin position="207"/>
        <end position="322"/>
    </location>
</feature>
<sequence length="332" mass="36777">MDWDRFKFWARRRNGRANRAGRLGPIERLQAFCALQRDIAKDSFHRLRDAPLASALTVLVIAIALTLPADFHALIRNAQEASAGLEATSRISLFLKPELSNDVARRLAERLRLHPKLAEAQVISKEEGLRELRAYSGFGDALEALDYNPLPAVISLKPKDGRATPDQLQVLLAELSGLPEADFAQFDTEWLSKLRAMLAMADRAIVVFGLLLGLGVLFIVGNTIRLELQHRREEIAVAKLLGATDGFIIRPFLYAGFWYGLLGGGLAWLLSDLLLLILRGPALELAELYGSAYRLAFLSWEESELLIGASVVLGVAGAWAVVFYHLRQLDPD</sequence>
<keyword evidence="5 12" id="KW-1003">Cell membrane</keyword>
<dbReference type="PIRSF" id="PIRSF003097">
    <property type="entry name" value="FtsX"/>
    <property type="match status" value="1"/>
</dbReference>
<evidence type="ECO:0000256" key="12">
    <source>
        <dbReference type="PIRNR" id="PIRNR003097"/>
    </source>
</evidence>
<evidence type="ECO:0000256" key="6">
    <source>
        <dbReference type="ARBA" id="ARBA00022519"/>
    </source>
</evidence>
<dbReference type="GO" id="GO:0032153">
    <property type="term" value="C:cell division site"/>
    <property type="evidence" value="ECO:0007669"/>
    <property type="project" value="TreeGrafter"/>
</dbReference>
<dbReference type="InterPro" id="IPR047590">
    <property type="entry name" value="FtsX_proteobact-type"/>
</dbReference>
<keyword evidence="10 12" id="KW-0472">Membrane</keyword>
<evidence type="ECO:0000256" key="5">
    <source>
        <dbReference type="ARBA" id="ARBA00022475"/>
    </source>
</evidence>
<keyword evidence="8 13" id="KW-0812">Transmembrane</keyword>
<feature type="transmembrane region" description="Helical" evidence="13">
    <location>
        <begin position="257"/>
        <end position="278"/>
    </location>
</feature>
<evidence type="ECO:0000256" key="11">
    <source>
        <dbReference type="ARBA" id="ARBA00023306"/>
    </source>
</evidence>
<dbReference type="InterPro" id="IPR003838">
    <property type="entry name" value="ABC3_permease_C"/>
</dbReference>
<keyword evidence="6 12" id="KW-0997">Cell inner membrane</keyword>
<dbReference type="Pfam" id="PF02687">
    <property type="entry name" value="FtsX"/>
    <property type="match status" value="1"/>
</dbReference>
<accession>A0A1Y6D384</accession>
<evidence type="ECO:0000256" key="7">
    <source>
        <dbReference type="ARBA" id="ARBA00022618"/>
    </source>
</evidence>
<proteinExistence type="inferred from homology"/>
<feature type="transmembrane region" description="Helical" evidence="13">
    <location>
        <begin position="204"/>
        <end position="224"/>
    </location>
</feature>
<keyword evidence="7 12" id="KW-0132">Cell division</keyword>
<gene>
    <name evidence="16" type="ORF">SAMN02949497_4477</name>
</gene>
<keyword evidence="9 13" id="KW-1133">Transmembrane helix</keyword>
<feature type="domain" description="FtsX extracellular" evidence="15">
    <location>
        <begin position="90"/>
        <end position="180"/>
    </location>
</feature>
<comment type="function">
    <text evidence="12">Part of the ABC transporter FtsEX involved in cellular division.</text>
</comment>
<dbReference type="EMBL" id="FXAM01000001">
    <property type="protein sequence ID" value="SMF97061.1"/>
    <property type="molecule type" value="Genomic_DNA"/>
</dbReference>
<dbReference type="Proteomes" id="UP000192923">
    <property type="component" value="Unassembled WGS sequence"/>
</dbReference>
<evidence type="ECO:0000313" key="17">
    <source>
        <dbReference type="Proteomes" id="UP000192923"/>
    </source>
</evidence>
<reference evidence="16 17" key="1">
    <citation type="submission" date="2016-12" db="EMBL/GenBank/DDBJ databases">
        <authorList>
            <person name="Song W.-J."/>
            <person name="Kurnit D.M."/>
        </authorList>
    </citation>
    <scope>NUCLEOTIDE SEQUENCE [LARGE SCALE GENOMIC DNA]</scope>
    <source>
        <strain evidence="16 17">175</strain>
    </source>
</reference>